<proteinExistence type="predicted"/>
<dbReference type="InterPro" id="IPR004360">
    <property type="entry name" value="Glyas_Fos-R_dOase_dom"/>
</dbReference>
<evidence type="ECO:0000313" key="2">
    <source>
        <dbReference type="EMBL" id="MFC4747618.1"/>
    </source>
</evidence>
<name>A0ABV9PBI4_9FLAO</name>
<dbReference type="InterPro" id="IPR052164">
    <property type="entry name" value="Anthracycline_SecMetBiosynth"/>
</dbReference>
<organism evidence="2 3">
    <name type="scientific">Flavobacterium branchiicola</name>
    <dbReference type="NCBI Taxonomy" id="1114875"/>
    <lineage>
        <taxon>Bacteria</taxon>
        <taxon>Pseudomonadati</taxon>
        <taxon>Bacteroidota</taxon>
        <taxon>Flavobacteriia</taxon>
        <taxon>Flavobacteriales</taxon>
        <taxon>Flavobacteriaceae</taxon>
        <taxon>Flavobacterium</taxon>
    </lineage>
</organism>
<feature type="domain" description="VOC" evidence="1">
    <location>
        <begin position="16"/>
        <end position="133"/>
    </location>
</feature>
<dbReference type="RefSeq" id="WP_213257005.1">
    <property type="nucleotide sequence ID" value="NZ_JAGYWA010000003.1"/>
</dbReference>
<dbReference type="PROSITE" id="PS51819">
    <property type="entry name" value="VOC"/>
    <property type="match status" value="1"/>
</dbReference>
<comment type="caution">
    <text evidence="2">The sequence shown here is derived from an EMBL/GenBank/DDBJ whole genome shotgun (WGS) entry which is preliminary data.</text>
</comment>
<dbReference type="Pfam" id="PF00903">
    <property type="entry name" value="Glyoxalase"/>
    <property type="match status" value="1"/>
</dbReference>
<gene>
    <name evidence="2" type="ORF">ACFO5S_09170</name>
</gene>
<dbReference type="SUPFAM" id="SSF54593">
    <property type="entry name" value="Glyoxalase/Bleomycin resistance protein/Dihydroxybiphenyl dioxygenase"/>
    <property type="match status" value="1"/>
</dbReference>
<dbReference type="PANTHER" id="PTHR33993:SF5">
    <property type="entry name" value="GLYOXALASE"/>
    <property type="match status" value="1"/>
</dbReference>
<dbReference type="InterPro" id="IPR037523">
    <property type="entry name" value="VOC_core"/>
</dbReference>
<dbReference type="EMBL" id="JBHSGV010000003">
    <property type="protein sequence ID" value="MFC4747618.1"/>
    <property type="molecule type" value="Genomic_DNA"/>
</dbReference>
<dbReference type="InterPro" id="IPR029068">
    <property type="entry name" value="Glyas_Bleomycin-R_OHBP_Dase"/>
</dbReference>
<dbReference type="Gene3D" id="3.10.180.10">
    <property type="entry name" value="2,3-Dihydroxybiphenyl 1,2-Dioxygenase, domain 1"/>
    <property type="match status" value="1"/>
</dbReference>
<reference evidence="3" key="1">
    <citation type="journal article" date="2019" name="Int. J. Syst. Evol. Microbiol.">
        <title>The Global Catalogue of Microorganisms (GCM) 10K type strain sequencing project: providing services to taxonomists for standard genome sequencing and annotation.</title>
        <authorList>
            <consortium name="The Broad Institute Genomics Platform"/>
            <consortium name="The Broad Institute Genome Sequencing Center for Infectious Disease"/>
            <person name="Wu L."/>
            <person name="Ma J."/>
        </authorList>
    </citation>
    <scope>NUCLEOTIDE SEQUENCE [LARGE SCALE GENOMIC DNA]</scope>
    <source>
        <strain evidence="3">WYCCWR 13023</strain>
    </source>
</reference>
<dbReference type="CDD" id="cd06587">
    <property type="entry name" value="VOC"/>
    <property type="match status" value="1"/>
</dbReference>
<evidence type="ECO:0000313" key="3">
    <source>
        <dbReference type="Proteomes" id="UP001595935"/>
    </source>
</evidence>
<keyword evidence="3" id="KW-1185">Reference proteome</keyword>
<dbReference type="PANTHER" id="PTHR33993">
    <property type="entry name" value="GLYOXALASE-RELATED"/>
    <property type="match status" value="1"/>
</dbReference>
<evidence type="ECO:0000259" key="1">
    <source>
        <dbReference type="PROSITE" id="PS51819"/>
    </source>
</evidence>
<sequence length="134" mass="15445">MEDQNKSSDKTPKVTGVGGIFFFSENPKETREWYAKNLGFEVNDWGSTFESRNSDNPDAKEVLQWSPFKKDDAYFSPSKKEFMINYRVQNIEGLISKLKENGVTVLDDIVTYDYGKFAHIMDADGNKIELWEPV</sequence>
<accession>A0ABV9PBI4</accession>
<protein>
    <submittedName>
        <fullName evidence="2">VOC family protein</fullName>
    </submittedName>
</protein>
<dbReference type="Proteomes" id="UP001595935">
    <property type="component" value="Unassembled WGS sequence"/>
</dbReference>